<dbReference type="Pfam" id="PF19898">
    <property type="entry name" value="DUF6371"/>
    <property type="match status" value="1"/>
</dbReference>
<evidence type="ECO:0000313" key="2">
    <source>
        <dbReference type="EMBL" id="ERI89105.1"/>
    </source>
</evidence>
<evidence type="ECO:0000313" key="3">
    <source>
        <dbReference type="Proteomes" id="UP000016496"/>
    </source>
</evidence>
<organism evidence="2 3">
    <name type="scientific">Bacteroides pyogenes F0041</name>
    <dbReference type="NCBI Taxonomy" id="1321819"/>
    <lineage>
        <taxon>Bacteria</taxon>
        <taxon>Pseudomonadati</taxon>
        <taxon>Bacteroidota</taxon>
        <taxon>Bacteroidia</taxon>
        <taxon>Bacteroidales</taxon>
        <taxon>Bacteroidaceae</taxon>
        <taxon>Bacteroides</taxon>
    </lineage>
</organism>
<dbReference type="PATRIC" id="fig|1321819.3.peg.116"/>
<proteinExistence type="predicted"/>
<feature type="domain" description="DUF6371" evidence="1">
    <location>
        <begin position="10"/>
        <end position="147"/>
    </location>
</feature>
<sequence>MKVEITSFNNKFFEYLCNYICFDQEKLEAMMKRYPIGSTEQNEPIFWHINAENKIINGHIITMDSDTGNVYDESWYYQDERHTCLFGENLLDNFPSQTVALVKSEMTAAIMSCFPTPYIWLATGKDNVAISDLFPLEGRSVVVFPDKGEYDRWKDALGTIPNLQFHVSDVIEKPQGDCHNITQMVLYQQPLRPSDEEAALMRMEETSPNLALLVRALDLEVVSVSVAEDTTTNFGQKSKAFSSSTIQSKDEETLQTIKSEQEKRWHGKNRECHQCDLSHEGINDTYCNKLHRYVEYGKGDCGQ</sequence>
<comment type="caution">
    <text evidence="2">The sequence shown here is derived from an EMBL/GenBank/DDBJ whole genome shotgun (WGS) entry which is preliminary data.</text>
</comment>
<dbReference type="HOGENOM" id="CLU_899730_0_0_10"/>
<dbReference type="Proteomes" id="UP000016496">
    <property type="component" value="Unassembled WGS sequence"/>
</dbReference>
<accession>U2CX14</accession>
<gene>
    <name evidence="2" type="ORF">HMPREF1981_00121</name>
</gene>
<dbReference type="EMBL" id="AWSV01000009">
    <property type="protein sequence ID" value="ERI89105.1"/>
    <property type="molecule type" value="Genomic_DNA"/>
</dbReference>
<dbReference type="InterPro" id="IPR045951">
    <property type="entry name" value="DUF6371"/>
</dbReference>
<dbReference type="RefSeq" id="WP_021645223.1">
    <property type="nucleotide sequence ID" value="NZ_KE993099.1"/>
</dbReference>
<dbReference type="OrthoDB" id="1068350at2"/>
<protein>
    <recommendedName>
        <fullName evidence="1">DUF6371 domain-containing protein</fullName>
    </recommendedName>
</protein>
<name>U2CX14_9BACE</name>
<reference evidence="2 3" key="1">
    <citation type="submission" date="2013-08" db="EMBL/GenBank/DDBJ databases">
        <authorList>
            <person name="Weinstock G."/>
            <person name="Sodergren E."/>
            <person name="Wylie T."/>
            <person name="Fulton L."/>
            <person name="Fulton R."/>
            <person name="Fronick C."/>
            <person name="O'Laughlin M."/>
            <person name="Godfrey J."/>
            <person name="Miner T."/>
            <person name="Herter B."/>
            <person name="Appelbaum E."/>
            <person name="Cordes M."/>
            <person name="Lek S."/>
            <person name="Wollam A."/>
            <person name="Pepin K.H."/>
            <person name="Palsikar V.B."/>
            <person name="Mitreva M."/>
            <person name="Wilson R.K."/>
        </authorList>
    </citation>
    <scope>NUCLEOTIDE SEQUENCE [LARGE SCALE GENOMIC DNA]</scope>
    <source>
        <strain evidence="2 3">F0041</strain>
    </source>
</reference>
<evidence type="ECO:0000259" key="1">
    <source>
        <dbReference type="Pfam" id="PF19898"/>
    </source>
</evidence>
<dbReference type="AlphaFoldDB" id="U2CX14"/>